<evidence type="ECO:0000256" key="3">
    <source>
        <dbReference type="ARBA" id="ARBA00023163"/>
    </source>
</evidence>
<evidence type="ECO:0000256" key="1">
    <source>
        <dbReference type="ARBA" id="ARBA00023015"/>
    </source>
</evidence>
<dbReference type="SMART" id="SM00422">
    <property type="entry name" value="HTH_MERR"/>
    <property type="match status" value="1"/>
</dbReference>
<reference evidence="5 6" key="1">
    <citation type="submission" date="2015-08" db="EMBL/GenBank/DDBJ databases">
        <title>Complete genome sequence of Sulfurifustis variabilis.</title>
        <authorList>
            <person name="Miura A."/>
            <person name="Kojima H."/>
            <person name="Fukui M."/>
        </authorList>
    </citation>
    <scope>NUCLEOTIDE SEQUENCE [LARGE SCALE GENOMIC DNA]</scope>
    <source>
        <strain evidence="6">skN76</strain>
    </source>
</reference>
<gene>
    <name evidence="5" type="ORF">SVA_3189</name>
</gene>
<dbReference type="EMBL" id="AP014936">
    <property type="protein sequence ID" value="BAU49737.1"/>
    <property type="molecule type" value="Genomic_DNA"/>
</dbReference>
<evidence type="ECO:0000313" key="6">
    <source>
        <dbReference type="Proteomes" id="UP000218899"/>
    </source>
</evidence>
<keyword evidence="1" id="KW-0805">Transcription regulation</keyword>
<evidence type="ECO:0000256" key="2">
    <source>
        <dbReference type="ARBA" id="ARBA00023125"/>
    </source>
</evidence>
<evidence type="ECO:0000259" key="4">
    <source>
        <dbReference type="PROSITE" id="PS50937"/>
    </source>
</evidence>
<dbReference type="PANTHER" id="PTHR30204:SF94">
    <property type="entry name" value="HEAVY METAL-DEPENDENT TRANSCRIPTIONAL REGULATOR HI_0293-RELATED"/>
    <property type="match status" value="1"/>
</dbReference>
<sequence>MLTVSQLSKRGSVSPHVIRYYARIQLLEPARHPENGYRLFSNDDVGRLRFIRKAQRLGYTLEEIRGFLKLQSEGKSPCHQVRGVLKRRLEDNRAKIAELLVLQQRMERALAIWESLPDPHEGSDGWWRLIEAAGAEAEAT</sequence>
<dbReference type="Proteomes" id="UP000218899">
    <property type="component" value="Chromosome"/>
</dbReference>
<dbReference type="PRINTS" id="PR00040">
    <property type="entry name" value="HTHMERR"/>
</dbReference>
<dbReference type="KEGG" id="sva:SVA_3189"/>
<dbReference type="PANTHER" id="PTHR30204">
    <property type="entry name" value="REDOX-CYCLING DRUG-SENSING TRANSCRIPTIONAL ACTIVATOR SOXR"/>
    <property type="match status" value="1"/>
</dbReference>
<organism evidence="5 6">
    <name type="scientific">Sulfurifustis variabilis</name>
    <dbReference type="NCBI Taxonomy" id="1675686"/>
    <lineage>
        <taxon>Bacteria</taxon>
        <taxon>Pseudomonadati</taxon>
        <taxon>Pseudomonadota</taxon>
        <taxon>Gammaproteobacteria</taxon>
        <taxon>Acidiferrobacterales</taxon>
        <taxon>Acidiferrobacteraceae</taxon>
        <taxon>Sulfurifustis</taxon>
    </lineage>
</organism>
<dbReference type="Pfam" id="PF13411">
    <property type="entry name" value="MerR_1"/>
    <property type="match status" value="1"/>
</dbReference>
<feature type="domain" description="HTH merR-type" evidence="4">
    <location>
        <begin position="1"/>
        <end position="70"/>
    </location>
</feature>
<dbReference type="AlphaFoldDB" id="A0A1B4VG28"/>
<accession>A0A1B4VG28</accession>
<protein>
    <submittedName>
        <fullName evidence="5">MerR family transcriptional regulator</fullName>
    </submittedName>
</protein>
<dbReference type="Gene3D" id="1.10.1660.10">
    <property type="match status" value="1"/>
</dbReference>
<keyword evidence="6" id="KW-1185">Reference proteome</keyword>
<dbReference type="InterPro" id="IPR000551">
    <property type="entry name" value="MerR-type_HTH_dom"/>
</dbReference>
<dbReference type="OrthoDB" id="9808480at2"/>
<keyword evidence="3" id="KW-0804">Transcription</keyword>
<evidence type="ECO:0000313" key="5">
    <source>
        <dbReference type="EMBL" id="BAU49737.1"/>
    </source>
</evidence>
<dbReference type="InterPro" id="IPR047057">
    <property type="entry name" value="MerR_fam"/>
</dbReference>
<dbReference type="SUPFAM" id="SSF46955">
    <property type="entry name" value="Putative DNA-binding domain"/>
    <property type="match status" value="1"/>
</dbReference>
<dbReference type="RefSeq" id="WP_096462105.1">
    <property type="nucleotide sequence ID" value="NZ_AP014936.1"/>
</dbReference>
<dbReference type="InterPro" id="IPR009061">
    <property type="entry name" value="DNA-bd_dom_put_sf"/>
</dbReference>
<dbReference type="GO" id="GO:0003700">
    <property type="term" value="F:DNA-binding transcription factor activity"/>
    <property type="evidence" value="ECO:0007669"/>
    <property type="project" value="InterPro"/>
</dbReference>
<dbReference type="PROSITE" id="PS50937">
    <property type="entry name" value="HTH_MERR_2"/>
    <property type="match status" value="1"/>
</dbReference>
<proteinExistence type="predicted"/>
<keyword evidence="2" id="KW-0238">DNA-binding</keyword>
<dbReference type="GO" id="GO:0003677">
    <property type="term" value="F:DNA binding"/>
    <property type="evidence" value="ECO:0007669"/>
    <property type="project" value="UniProtKB-KW"/>
</dbReference>
<name>A0A1B4VG28_9GAMM</name>